<dbReference type="InterPro" id="IPR003737">
    <property type="entry name" value="GlcNAc_PI_deacetylase-related"/>
</dbReference>
<dbReference type="PANTHER" id="PTHR12993">
    <property type="entry name" value="N-ACETYLGLUCOSAMINYL-PHOSPHATIDYLINOSITOL DE-N-ACETYLASE-RELATED"/>
    <property type="match status" value="1"/>
</dbReference>
<dbReference type="SUPFAM" id="SSF102588">
    <property type="entry name" value="LmbE-like"/>
    <property type="match status" value="1"/>
</dbReference>
<dbReference type="Pfam" id="PF02585">
    <property type="entry name" value="PIG-L"/>
    <property type="match status" value="1"/>
</dbReference>
<dbReference type="Gene3D" id="3.40.50.10320">
    <property type="entry name" value="LmbE-like"/>
    <property type="match status" value="1"/>
</dbReference>
<name>A0ABQ4V9F8_9MYCO</name>
<protein>
    <submittedName>
        <fullName evidence="2">GlcNAc-PI de-N-acetylase</fullName>
    </submittedName>
</protein>
<dbReference type="InterPro" id="IPR024078">
    <property type="entry name" value="LmbE-like_dom_sf"/>
</dbReference>
<reference evidence="2 3" key="1">
    <citation type="submission" date="2021-08" db="EMBL/GenBank/DDBJ databases">
        <title>Draft genome sequence of Mycolicibacterium sp. NGTWS1702 strain.</title>
        <authorList>
            <person name="Matsumoto M."/>
            <person name="Tang B.C.C."/>
            <person name="Machida Y."/>
            <person name="Matoyama H."/>
            <person name="Kishihara T."/>
            <person name="Sato S."/>
            <person name="Kondo I."/>
            <person name="Sano M."/>
            <person name="Kato G."/>
        </authorList>
    </citation>
    <scope>NUCLEOTIDE SEQUENCE [LARGE SCALE GENOMIC DNA]</scope>
    <source>
        <strain evidence="2 3">NGTWSNA01</strain>
    </source>
</reference>
<keyword evidence="3" id="KW-1185">Reference proteome</keyword>
<proteinExistence type="predicted"/>
<accession>A0ABQ4V9F8</accession>
<dbReference type="Proteomes" id="UP001060504">
    <property type="component" value="Unassembled WGS sequence"/>
</dbReference>
<sequence>MATVVFFHAHPDDESIATGGTIARAGAEGHRTVLVFATRGEEGEVDDGVLGADEPLARRREQESHRSAEVLGVARVEFLDYRDSGMMGEASNDAEGSFWRADPEVAADALAAILNDEGADVLTIYDSHGGYGHPDHIQVHRVGVLAAERAAIDRVFEATMSREHFARLTEYAGKFGIDTDNIPNVGPDQNFGSSESEITTAVDCSQFLKQKRLSMAAHASQISPDHFMLALPPEAFAMAMGTEWFIERGAPRQAEEPMRDRLLP</sequence>
<evidence type="ECO:0000256" key="1">
    <source>
        <dbReference type="ARBA" id="ARBA00022833"/>
    </source>
</evidence>
<evidence type="ECO:0000313" key="3">
    <source>
        <dbReference type="Proteomes" id="UP001060504"/>
    </source>
</evidence>
<evidence type="ECO:0000313" key="2">
    <source>
        <dbReference type="EMBL" id="GJF14374.1"/>
    </source>
</evidence>
<comment type="caution">
    <text evidence="2">The sequence shown here is derived from an EMBL/GenBank/DDBJ whole genome shotgun (WGS) entry which is preliminary data.</text>
</comment>
<organism evidence="2 3">
    <name type="scientific">Mycolicibacterium cyprinidarum</name>
    <dbReference type="NCBI Taxonomy" id="2860311"/>
    <lineage>
        <taxon>Bacteria</taxon>
        <taxon>Bacillati</taxon>
        <taxon>Actinomycetota</taxon>
        <taxon>Actinomycetes</taxon>
        <taxon>Mycobacteriales</taxon>
        <taxon>Mycobacteriaceae</taxon>
        <taxon>Mycolicibacterium</taxon>
    </lineage>
</organism>
<dbReference type="PANTHER" id="PTHR12993:SF26">
    <property type="entry name" value="1D-MYO-INOSITOL 2-ACETAMIDO-2-DEOXY-ALPHA-D-GLUCOPYRANOSIDE DEACETYLASE"/>
    <property type="match status" value="1"/>
</dbReference>
<dbReference type="EMBL" id="BPRH01001699">
    <property type="protein sequence ID" value="GJF14374.1"/>
    <property type="molecule type" value="Genomic_DNA"/>
</dbReference>
<keyword evidence="1" id="KW-0862">Zinc</keyword>
<gene>
    <name evidence="2" type="ORF">NGTWS1702_16150</name>
</gene>